<name>A0A242KZT8_ENTMU</name>
<sequence>MNIELLQNKIDNTEYWDMSILDIQTQYYGDEVYIFIENNEESCWKICFLSCYKVSYETDSNWRTIDNVKEMRGGQLGYEGQDISLKKYEGNENFVECSLDLSMMTMNIVCKEIQVGKLNMEENRFFWQEKSS</sequence>
<gene>
    <name evidence="1" type="ORF">A5802_001201</name>
</gene>
<accession>A0A242KZT8</accession>
<dbReference type="Proteomes" id="UP000195024">
    <property type="component" value="Unassembled WGS sequence"/>
</dbReference>
<comment type="caution">
    <text evidence="1">The sequence shown here is derived from an EMBL/GenBank/DDBJ whole genome shotgun (WGS) entry which is preliminary data.</text>
</comment>
<dbReference type="AlphaFoldDB" id="A0A242KZT8"/>
<organism evidence="1 2">
    <name type="scientific">Enterococcus mundtii</name>
    <dbReference type="NCBI Taxonomy" id="53346"/>
    <lineage>
        <taxon>Bacteria</taxon>
        <taxon>Bacillati</taxon>
        <taxon>Bacillota</taxon>
        <taxon>Bacilli</taxon>
        <taxon>Lactobacillales</taxon>
        <taxon>Enterococcaceae</taxon>
        <taxon>Enterococcus</taxon>
    </lineage>
</organism>
<dbReference type="RefSeq" id="WP_254905416.1">
    <property type="nucleotide sequence ID" value="NZ_NGMS01000001.1"/>
</dbReference>
<proteinExistence type="predicted"/>
<evidence type="ECO:0000313" key="2">
    <source>
        <dbReference type="Proteomes" id="UP000195024"/>
    </source>
</evidence>
<reference evidence="1 2" key="1">
    <citation type="submission" date="2017-05" db="EMBL/GenBank/DDBJ databases">
        <title>The Genome Sequence of Enterococcus mundtii 6B1_DIV0119.</title>
        <authorList>
            <consortium name="The Broad Institute Genomics Platform"/>
            <consortium name="The Broad Institute Genomic Center for Infectious Diseases"/>
            <person name="Earl A."/>
            <person name="Manson A."/>
            <person name="Schwartman J."/>
            <person name="Gilmore M."/>
            <person name="Abouelleil A."/>
            <person name="Cao P."/>
            <person name="Chapman S."/>
            <person name="Cusick C."/>
            <person name="Shea T."/>
            <person name="Young S."/>
            <person name="Neafsey D."/>
            <person name="Nusbaum C."/>
            <person name="Birren B."/>
        </authorList>
    </citation>
    <scope>NUCLEOTIDE SEQUENCE [LARGE SCALE GENOMIC DNA]</scope>
    <source>
        <strain evidence="1 2">6B1_DIV0119</strain>
    </source>
</reference>
<dbReference type="EMBL" id="NGMS01000001">
    <property type="protein sequence ID" value="OTP27466.1"/>
    <property type="molecule type" value="Genomic_DNA"/>
</dbReference>
<protein>
    <submittedName>
        <fullName evidence="1">Uncharacterized protein</fullName>
    </submittedName>
</protein>
<evidence type="ECO:0000313" key="1">
    <source>
        <dbReference type="EMBL" id="OTP27466.1"/>
    </source>
</evidence>